<sequence>MSSRLFSYLLENGVGIIQLPCPETTANGLIRWPMGRQQYDNTFYRKHCKEIMQPEIDLVEEFVSRHYQPVCFLAVEGSPNCGLSWGSHRTDRRGFEIIEVRELESACEVRSSGINVEILAEELRKRGIYIPFMEVPIKAPKDSDREASFFRELRHLLGDHRGDTVPLASGAAETS</sequence>
<keyword evidence="2" id="KW-1185">Reference proteome</keyword>
<name>A0AAP2RC86_9EURY</name>
<protein>
    <recommendedName>
        <fullName evidence="3">DUF523 domain-containing protein</fullName>
    </recommendedName>
</protein>
<gene>
    <name evidence="1" type="ORF">CUJ83_02745</name>
</gene>
<comment type="caution">
    <text evidence="1">The sequence shown here is derived from an EMBL/GenBank/DDBJ whole genome shotgun (WGS) entry which is preliminary data.</text>
</comment>
<dbReference type="Proteomes" id="UP001320159">
    <property type="component" value="Unassembled WGS sequence"/>
</dbReference>
<organism evidence="1 2">
    <name type="scientific">Methanooceanicella nereidis</name>
    <dbReference type="NCBI Taxonomy" id="2052831"/>
    <lineage>
        <taxon>Archaea</taxon>
        <taxon>Methanobacteriati</taxon>
        <taxon>Methanobacteriota</taxon>
        <taxon>Stenosarchaea group</taxon>
        <taxon>Methanomicrobia</taxon>
        <taxon>Methanocellales</taxon>
        <taxon>Methanocellaceae</taxon>
        <taxon>Methanooceanicella</taxon>
    </lineage>
</organism>
<dbReference type="AlphaFoldDB" id="A0AAP2RC86"/>
<dbReference type="EMBL" id="PGCK01000002">
    <property type="protein sequence ID" value="MCD1293915.1"/>
    <property type="molecule type" value="Genomic_DNA"/>
</dbReference>
<evidence type="ECO:0000313" key="1">
    <source>
        <dbReference type="EMBL" id="MCD1293915.1"/>
    </source>
</evidence>
<reference evidence="1 2" key="1">
    <citation type="submission" date="2017-11" db="EMBL/GenBank/DDBJ databases">
        <title>Isolation and Characterization of Family Methanocellaceae Species from Potential Methane Hydrate Area Offshore Southwestern Taiwan.</title>
        <authorList>
            <person name="Zhang W.-L."/>
            <person name="Chen W.-C."/>
            <person name="Lai M.-C."/>
            <person name="Chen S.-C."/>
        </authorList>
    </citation>
    <scope>NUCLEOTIDE SEQUENCE [LARGE SCALE GENOMIC DNA]</scope>
    <source>
        <strain evidence="1 2">CWC-04</strain>
    </source>
</reference>
<evidence type="ECO:0008006" key="3">
    <source>
        <dbReference type="Google" id="ProtNLM"/>
    </source>
</evidence>
<accession>A0AAP2RC86</accession>
<proteinExistence type="predicted"/>
<evidence type="ECO:0000313" key="2">
    <source>
        <dbReference type="Proteomes" id="UP001320159"/>
    </source>
</evidence>